<feature type="domain" description="RNB" evidence="6">
    <location>
        <begin position="254"/>
        <end position="616"/>
    </location>
</feature>
<dbReference type="InterPro" id="IPR001900">
    <property type="entry name" value="RNase_II/R"/>
</dbReference>
<dbReference type="PANTHER" id="PTHR43788:SF10">
    <property type="entry name" value="HELICASE WITH ZINC FINGER 2, TRANSCRIPTIONAL COACTIVATOR"/>
    <property type="match status" value="1"/>
</dbReference>
<evidence type="ECO:0000259" key="6">
    <source>
        <dbReference type="SMART" id="SM00955"/>
    </source>
</evidence>
<evidence type="ECO:0000313" key="8">
    <source>
        <dbReference type="RefSeq" id="XP_030620985.1"/>
    </source>
</evidence>
<reference evidence="8" key="1">
    <citation type="submission" date="2025-08" db="UniProtKB">
        <authorList>
            <consortium name="RefSeq"/>
        </authorList>
    </citation>
    <scope>IDENTIFICATION</scope>
</reference>
<keyword evidence="5" id="KW-0067">ATP-binding</keyword>
<evidence type="ECO:0000313" key="7">
    <source>
        <dbReference type="Proteomes" id="UP000504632"/>
    </source>
</evidence>
<keyword evidence="2" id="KW-0547">Nucleotide-binding</keyword>
<dbReference type="OrthoDB" id="2285229at2759"/>
<accession>A0A6J2UL23</accession>
<dbReference type="InterPro" id="IPR050534">
    <property type="entry name" value="Coronavir_polyprotein_1ab"/>
</dbReference>
<dbReference type="SUPFAM" id="SSF52540">
    <property type="entry name" value="P-loop containing nucleoside triphosphate hydrolases"/>
    <property type="match status" value="1"/>
</dbReference>
<evidence type="ECO:0000256" key="5">
    <source>
        <dbReference type="ARBA" id="ARBA00022840"/>
    </source>
</evidence>
<evidence type="ECO:0000256" key="2">
    <source>
        <dbReference type="ARBA" id="ARBA00022741"/>
    </source>
</evidence>
<dbReference type="Gene3D" id="3.40.50.300">
    <property type="entry name" value="P-loop containing nucleotide triphosphate hydrolases"/>
    <property type="match status" value="2"/>
</dbReference>
<dbReference type="PANTHER" id="PTHR43788">
    <property type="entry name" value="DNA2/NAM7 HELICASE FAMILY MEMBER"/>
    <property type="match status" value="1"/>
</dbReference>
<dbReference type="Proteomes" id="UP000504632">
    <property type="component" value="Chromosome 2"/>
</dbReference>
<dbReference type="InterPro" id="IPR056787">
    <property type="entry name" value="OB_HELZ2"/>
</dbReference>
<evidence type="ECO:0000256" key="3">
    <source>
        <dbReference type="ARBA" id="ARBA00022801"/>
    </source>
</evidence>
<dbReference type="CDD" id="cd18808">
    <property type="entry name" value="SF1_C_Upf1"/>
    <property type="match status" value="1"/>
</dbReference>
<dbReference type="SUPFAM" id="SSF50249">
    <property type="entry name" value="Nucleic acid-binding proteins"/>
    <property type="match status" value="2"/>
</dbReference>
<dbReference type="GO" id="GO:0003723">
    <property type="term" value="F:RNA binding"/>
    <property type="evidence" value="ECO:0007669"/>
    <property type="project" value="InterPro"/>
</dbReference>
<dbReference type="RefSeq" id="XP_030620985.1">
    <property type="nucleotide sequence ID" value="XM_030765125.1"/>
</dbReference>
<proteinExistence type="inferred from homology"/>
<keyword evidence="4 8" id="KW-0347">Helicase</keyword>
<dbReference type="GO" id="GO:0004540">
    <property type="term" value="F:RNA nuclease activity"/>
    <property type="evidence" value="ECO:0007669"/>
    <property type="project" value="InterPro"/>
</dbReference>
<dbReference type="InterPro" id="IPR047187">
    <property type="entry name" value="SF1_C_Upf1"/>
</dbReference>
<evidence type="ECO:0000256" key="4">
    <source>
        <dbReference type="ARBA" id="ARBA00022806"/>
    </source>
</evidence>
<dbReference type="FunFam" id="3.40.50.300:FF:001313">
    <property type="entry name" value="Helicase with zinc finger domain 2"/>
    <property type="match status" value="1"/>
</dbReference>
<dbReference type="InterPro" id="IPR012340">
    <property type="entry name" value="NA-bd_OB-fold"/>
</dbReference>
<dbReference type="InterPro" id="IPR027417">
    <property type="entry name" value="P-loop_NTPase"/>
</dbReference>
<evidence type="ECO:0000256" key="1">
    <source>
        <dbReference type="ARBA" id="ARBA00007913"/>
    </source>
</evidence>
<dbReference type="InParanoid" id="A0A6J2UL23"/>
<dbReference type="GeneID" id="115804613"/>
<dbReference type="Pfam" id="PF13086">
    <property type="entry name" value="AAA_11"/>
    <property type="match status" value="1"/>
</dbReference>
<dbReference type="Pfam" id="PF13087">
    <property type="entry name" value="AAA_12"/>
    <property type="match status" value="1"/>
</dbReference>
<dbReference type="Pfam" id="PF25049">
    <property type="entry name" value="OB_HELZ2"/>
    <property type="match status" value="1"/>
</dbReference>
<comment type="similarity">
    <text evidence="1">Belongs to the DNA2/NAM7 helicase family.</text>
</comment>
<dbReference type="GO" id="GO:0005524">
    <property type="term" value="F:ATP binding"/>
    <property type="evidence" value="ECO:0007669"/>
    <property type="project" value="UniProtKB-KW"/>
</dbReference>
<name>A0A6J2UL23_CHACN</name>
<dbReference type="InterPro" id="IPR041677">
    <property type="entry name" value="DNA2/NAM7_AAA_11"/>
</dbReference>
<organism evidence="7 8">
    <name type="scientific">Chanos chanos</name>
    <name type="common">Milkfish</name>
    <name type="synonym">Mugil chanos</name>
    <dbReference type="NCBI Taxonomy" id="29144"/>
    <lineage>
        <taxon>Eukaryota</taxon>
        <taxon>Metazoa</taxon>
        <taxon>Chordata</taxon>
        <taxon>Craniata</taxon>
        <taxon>Vertebrata</taxon>
        <taxon>Euteleostomi</taxon>
        <taxon>Actinopterygii</taxon>
        <taxon>Neopterygii</taxon>
        <taxon>Teleostei</taxon>
        <taxon>Ostariophysi</taxon>
        <taxon>Gonorynchiformes</taxon>
        <taxon>Chanidae</taxon>
        <taxon>Chanos</taxon>
    </lineage>
</organism>
<dbReference type="GO" id="GO:0043139">
    <property type="term" value="F:5'-3' DNA helicase activity"/>
    <property type="evidence" value="ECO:0007669"/>
    <property type="project" value="TreeGrafter"/>
</dbReference>
<sequence length="1571" mass="181890">MKNSELEGSSEESDSDDNISKSLSNLILKRVKPVNRPSTWEFEFDQDLSQGQLQHLLDTNPQKFKHCKLVMQSFDLAYAKPLSDPAFHISVRGRQNMGRSFPGDEVCIEIFQDEECPLKKDILSGKVVGVIKRDERHSMFLCKMVGQSPQIVTPINKCMPRIRTIQTEPDRIEVREEEHGRWIQKEFEEIRNNQLLAVKILKWKQHCHYPLGVVTKVFTSDIETSHEWLDFEYDLTDEPPSYKAEQPKQDDVKRDDLRKYITFTIDPPEAEDLDDAISVTDMGGTYEIAIHITDVASYVTKDSEEDKFARQRGETFYRPKSEPAYMFSRDLSSNHLSLLPGKDRNAISLLTIIEKKNNMMISKRFTLSLIRSDKRMSLEEADMVIQEYCLNSERPLKFSTVEECLVVAYRFSEIHRRSRLDGKWGAGQQIRQSRSHCMVEELMNFYNSAVAEYLISSDLTRDLTPLRCQSQPDPEQLQQFKERHSALIPLSIRLSHLYDESEERKNDKQDDKKHAHMPFVISTTVLERMESCARSRDHYTLMKLIASDEIHPTLWLMSKEFQHIQGKAVILRSCSTPVSKLGHYSLQLDSYTWASSPMRRYLDLILQRLLHLVLCEKKSEEDGYKQSEINQFCESGMEQFDRVNEYNLQVWNLTTGIKHGILTKLAVVDKIYPNRHDFKISFPQKSVSRELSIMYRHLKLAEQPHYNDEEHSVTLCWKRRIYSFKVSGKTVIPKWSSKNVTFVSTDTWKQMISATEKNDWYEIEKCLEDMKACTKKNVKELKDIQQEHFKELKPKLKVGDVLEVQLSAEGHLGQLSVQLLNISPEFEVCLEHTRNPTKCFSEAVPQPTKKYYHDCREYQMIWRQLCQMDTAHNAVEENNSIILEDVRIEWTNKGNLKGSFKITQTLKKQWSLEFDLMKCFLCIRLRDQNMEQESEDSTDERGLENSDLQDSVPFTWVAHGVTIKPKKEKMDEDAKKSPNLMHIKFKICQRPMEYIPSMIFKKDTVFTVEVIPKKIPYLLREQAVANLKRANHLVKSIATGELNVVKSDEKDPEHFVEDEVQNENVGPLTLNKSQKEAVEEALKNPFTLIQGPPGTNRNIVGVHLVYQFYLKNRLFENLRSEEGGLGQNTTSKEKPKKCGILYCGPSNKSVDIVAEQLMKLKGDLKPLRVYCEQMEMREFPYPGSDMKLCRRTFRDKPKKELRSITLMYLIRKPENSLSNKIKDFENKFKGEEYNDGDIESYRALLKEAREEEMRKHNVILCTCSLALNPSFIKTMDFRQILIDECAMATEPEALIPLVSHNPEKIVLLGDHKQIRPIVECAPVKRLGMQESLFERYMDKALMLDTQYRMHEGICEFPSVEFYDGKLMTHKRRRPCLLLKQNKDPTPILFGHVQGEEVSLIVSTTEGNENSTANPEEAKQAVRIAGLLIKHSVPPESIAILTPYNAQVSKINQTLKAEGIENVNVCTIMKSQGSEWPYVILSTVRSCSQDELGIQLNPSKGWLGKRLGFITDRNQVNVAITRAQDGLCILGNRHLLRFSELWGKLLKHYEKHDCVVDPAKNIQVQNPITEQE</sequence>
<dbReference type="SMART" id="SM00955">
    <property type="entry name" value="RNB"/>
    <property type="match status" value="1"/>
</dbReference>
<dbReference type="GO" id="GO:0016787">
    <property type="term" value="F:hydrolase activity"/>
    <property type="evidence" value="ECO:0007669"/>
    <property type="project" value="UniProtKB-KW"/>
</dbReference>
<keyword evidence="3" id="KW-0378">Hydrolase</keyword>
<dbReference type="Pfam" id="PF00773">
    <property type="entry name" value="RNB"/>
    <property type="match status" value="1"/>
</dbReference>
<dbReference type="InterPro" id="IPR041679">
    <property type="entry name" value="DNA2/NAM7-like_C"/>
</dbReference>
<gene>
    <name evidence="8" type="primary">LOC115804613</name>
</gene>
<keyword evidence="7" id="KW-1185">Reference proteome</keyword>
<protein>
    <submittedName>
        <fullName evidence="8">Helicase with zinc finger domain 2</fullName>
    </submittedName>
</protein>